<dbReference type="InterPro" id="IPR002893">
    <property type="entry name" value="Znf_MYND"/>
</dbReference>
<keyword evidence="2 4" id="KW-0863">Zinc-finger</keyword>
<dbReference type="AlphaFoldDB" id="D8PRR1"/>
<dbReference type="KEGG" id="scm:SCHCO_02488985"/>
<reference evidence="6 7" key="1">
    <citation type="journal article" date="2010" name="Nat. Biotechnol.">
        <title>Genome sequence of the model mushroom Schizophyllum commune.</title>
        <authorList>
            <person name="Ohm R.A."/>
            <person name="de Jong J.F."/>
            <person name="Lugones L.G."/>
            <person name="Aerts A."/>
            <person name="Kothe E."/>
            <person name="Stajich J.E."/>
            <person name="de Vries R.P."/>
            <person name="Record E."/>
            <person name="Levasseur A."/>
            <person name="Baker S.E."/>
            <person name="Bartholomew K.A."/>
            <person name="Coutinho P.M."/>
            <person name="Erdmann S."/>
            <person name="Fowler T.J."/>
            <person name="Gathman A.C."/>
            <person name="Lombard V."/>
            <person name="Henrissat B."/>
            <person name="Knabe N."/>
            <person name="Kuees U."/>
            <person name="Lilly W.W."/>
            <person name="Lindquist E."/>
            <person name="Lucas S."/>
            <person name="Magnuson J.K."/>
            <person name="Piumi F."/>
            <person name="Raudaskoski M."/>
            <person name="Salamov A."/>
            <person name="Schmutz J."/>
            <person name="Schwarze F.W.M.R."/>
            <person name="vanKuyk P.A."/>
            <person name="Horton J.S."/>
            <person name="Grigoriev I.V."/>
            <person name="Woesten H.A.B."/>
        </authorList>
    </citation>
    <scope>NUCLEOTIDE SEQUENCE [LARGE SCALE GENOMIC DNA]</scope>
    <source>
        <strain evidence="7">H4-8 / FGSC 9210</strain>
    </source>
</reference>
<feature type="non-terminal residue" evidence="6">
    <location>
        <position position="588"/>
    </location>
</feature>
<dbReference type="OrthoDB" id="265717at2759"/>
<dbReference type="GeneID" id="9585058"/>
<name>D8PRR1_SCHCM</name>
<evidence type="ECO:0000256" key="2">
    <source>
        <dbReference type="ARBA" id="ARBA00022771"/>
    </source>
</evidence>
<evidence type="ECO:0000259" key="5">
    <source>
        <dbReference type="PROSITE" id="PS50865"/>
    </source>
</evidence>
<evidence type="ECO:0000256" key="4">
    <source>
        <dbReference type="PROSITE-ProRule" id="PRU00134"/>
    </source>
</evidence>
<gene>
    <name evidence="6" type="ORF">SCHCODRAFT_104219</name>
</gene>
<evidence type="ECO:0000313" key="7">
    <source>
        <dbReference type="Proteomes" id="UP000007431"/>
    </source>
</evidence>
<dbReference type="Pfam" id="PF01753">
    <property type="entry name" value="zf-MYND"/>
    <property type="match status" value="1"/>
</dbReference>
<keyword evidence="7" id="KW-1185">Reference proteome</keyword>
<keyword evidence="1" id="KW-0479">Metal-binding</keyword>
<keyword evidence="3" id="KW-0862">Zinc</keyword>
<dbReference type="PROSITE" id="PS50865">
    <property type="entry name" value="ZF_MYND_2"/>
    <property type="match status" value="1"/>
</dbReference>
<dbReference type="Proteomes" id="UP000007431">
    <property type="component" value="Unassembled WGS sequence"/>
</dbReference>
<accession>D8PRR1</accession>
<dbReference type="GO" id="GO:0008270">
    <property type="term" value="F:zinc ion binding"/>
    <property type="evidence" value="ECO:0007669"/>
    <property type="project" value="UniProtKB-KW"/>
</dbReference>
<dbReference type="InParanoid" id="D8PRR1"/>
<proteinExistence type="predicted"/>
<dbReference type="HOGENOM" id="CLU_452804_0_0_1"/>
<organism evidence="7">
    <name type="scientific">Schizophyllum commune (strain H4-8 / FGSC 9210)</name>
    <name type="common">Split gill fungus</name>
    <dbReference type="NCBI Taxonomy" id="578458"/>
    <lineage>
        <taxon>Eukaryota</taxon>
        <taxon>Fungi</taxon>
        <taxon>Dikarya</taxon>
        <taxon>Basidiomycota</taxon>
        <taxon>Agaricomycotina</taxon>
        <taxon>Agaricomycetes</taxon>
        <taxon>Agaricomycetidae</taxon>
        <taxon>Agaricales</taxon>
        <taxon>Schizophyllaceae</taxon>
        <taxon>Schizophyllum</taxon>
    </lineage>
</organism>
<sequence>MEHDKPFADLALDPDLLVANGLIRLPVNLVETIPCRNAYNAILTYNLLIHLVQYEANTLDKPDSPICQAAFREWPNVMRWAAFFHPKFRNVPPLYEEQALKTIRRFLCTTCDIIQGDRIVLETGDSLSLVLDLWLNFYDYAARLPLTPTTKKMIEEGEFEKNEYELLVAVWRFFHDLPCPGTTWWTHPDAARVSDGFIAICGGKPRRLYRKALSTRISHYLLTRDPVPCDELMETISTVEEVIGLVNRRTLGVSIPRSVIHSVIQAWRDTAILPNGDDVGMACAHLFTTIHSRCTSDARYLEWGVGAGLIPLLLNLIRTRPETKTEHFGVPPVLLGYLRYQLVYRNFVRLMRSHGGSDMEIREDDYSYVATFINAYRDAVSELDKDYRTLAEEHWMKCRFDSCPDVSGDIPLKRCECRVVHYCSRRCQAADWKRHRQYCEVLNKSLLPGFSVPSYRYAIIMSRKVINQERDRVLRKIQAWYAKPDSDVVRRQLVIFLDFAERNQGLLTGTTLSEINDCCPTIRLATWPARSEDIEKGGPTRVAVTAYLAIGGRGRSPALRCGEFELVELLSGEISLSIDSLANFQVNV</sequence>
<feature type="domain" description="MYND-type" evidence="5">
    <location>
        <begin position="400"/>
        <end position="439"/>
    </location>
</feature>
<dbReference type="RefSeq" id="XP_003037426.1">
    <property type="nucleotide sequence ID" value="XM_003037380.1"/>
</dbReference>
<protein>
    <recommendedName>
        <fullName evidence="5">MYND-type domain-containing protein</fullName>
    </recommendedName>
</protein>
<evidence type="ECO:0000256" key="3">
    <source>
        <dbReference type="ARBA" id="ARBA00022833"/>
    </source>
</evidence>
<dbReference type="SUPFAM" id="SSF144232">
    <property type="entry name" value="HIT/MYND zinc finger-like"/>
    <property type="match status" value="1"/>
</dbReference>
<dbReference type="VEuPathDB" id="FungiDB:SCHCODRAFT_02488985"/>
<evidence type="ECO:0000313" key="6">
    <source>
        <dbReference type="EMBL" id="EFJ02524.1"/>
    </source>
</evidence>
<dbReference type="EMBL" id="GL377302">
    <property type="protein sequence ID" value="EFJ02524.1"/>
    <property type="molecule type" value="Genomic_DNA"/>
</dbReference>
<evidence type="ECO:0000256" key="1">
    <source>
        <dbReference type="ARBA" id="ARBA00022723"/>
    </source>
</evidence>
<dbReference type="Gene3D" id="6.10.140.2220">
    <property type="match status" value="1"/>
</dbReference>